<protein>
    <submittedName>
        <fullName evidence="3">Penicillin-binding protein</fullName>
    </submittedName>
</protein>
<dbReference type="Proteomes" id="UP000017973">
    <property type="component" value="Unassembled WGS sequence"/>
</dbReference>
<dbReference type="RefSeq" id="WP_023558618.1">
    <property type="nucleotide sequence ID" value="NZ_KI629786.1"/>
</dbReference>
<dbReference type="PANTHER" id="PTHR46825:SF9">
    <property type="entry name" value="BETA-LACTAMASE-RELATED DOMAIN-CONTAINING PROTEIN"/>
    <property type="match status" value="1"/>
</dbReference>
<gene>
    <name evidence="3" type="ORF">T458_24155</name>
</gene>
<dbReference type="PATRIC" id="fig|1408254.3.peg.4745"/>
<dbReference type="InterPro" id="IPR050491">
    <property type="entry name" value="AmpC-like"/>
</dbReference>
<feature type="signal peptide" evidence="1">
    <location>
        <begin position="1"/>
        <end position="37"/>
    </location>
</feature>
<evidence type="ECO:0000313" key="3">
    <source>
        <dbReference type="EMBL" id="EST51528.1"/>
    </source>
</evidence>
<keyword evidence="4" id="KW-1185">Reference proteome</keyword>
<feature type="chain" id="PRO_5004749455" evidence="1">
    <location>
        <begin position="38"/>
        <end position="622"/>
    </location>
</feature>
<dbReference type="STRING" id="1408254.T458_24155"/>
<evidence type="ECO:0000256" key="1">
    <source>
        <dbReference type="SAM" id="SignalP"/>
    </source>
</evidence>
<evidence type="ECO:0000313" key="4">
    <source>
        <dbReference type="Proteomes" id="UP000017973"/>
    </source>
</evidence>
<organism evidence="3 4">
    <name type="scientific">Brevibacillus panacihumi W25</name>
    <dbReference type="NCBI Taxonomy" id="1408254"/>
    <lineage>
        <taxon>Bacteria</taxon>
        <taxon>Bacillati</taxon>
        <taxon>Bacillota</taxon>
        <taxon>Bacilli</taxon>
        <taxon>Bacillales</taxon>
        <taxon>Paenibacillaceae</taxon>
        <taxon>Brevibacillus</taxon>
    </lineage>
</organism>
<comment type="caution">
    <text evidence="3">The sequence shown here is derived from an EMBL/GenBank/DDBJ whole genome shotgun (WGS) entry which is preliminary data.</text>
</comment>
<dbReference type="PROSITE" id="PS51272">
    <property type="entry name" value="SLH"/>
    <property type="match status" value="1"/>
</dbReference>
<name>V6M858_9BACL</name>
<keyword evidence="1" id="KW-0732">Signal</keyword>
<dbReference type="HOGENOM" id="CLU_022757_0_0_9"/>
<dbReference type="InterPro" id="IPR012338">
    <property type="entry name" value="Beta-lactam/transpept-like"/>
</dbReference>
<dbReference type="Gene3D" id="3.40.710.10">
    <property type="entry name" value="DD-peptidase/beta-lactamase superfamily"/>
    <property type="match status" value="1"/>
</dbReference>
<dbReference type="AlphaFoldDB" id="V6M858"/>
<dbReference type="InterPro" id="IPR001466">
    <property type="entry name" value="Beta-lactam-related"/>
</dbReference>
<dbReference type="eggNOG" id="COG1680">
    <property type="taxonomic scope" value="Bacteria"/>
</dbReference>
<proteinExistence type="predicted"/>
<dbReference type="Pfam" id="PF00144">
    <property type="entry name" value="Beta-lactamase"/>
    <property type="match status" value="1"/>
</dbReference>
<dbReference type="SUPFAM" id="SSF56601">
    <property type="entry name" value="beta-lactamase/transpeptidase-like"/>
    <property type="match status" value="1"/>
</dbReference>
<reference evidence="3 4" key="1">
    <citation type="journal article" date="2014" name="Genome Announc.">
        <title>Draft Genome Sequence of Brevibacillus panacihumi Strain W25, a Halotolerant Hydrocarbon-Degrading Bacterium.</title>
        <authorList>
            <person name="Wang X."/>
            <person name="Jin D."/>
            <person name="Zhou L."/>
            <person name="Wu L."/>
            <person name="An W."/>
            <person name="Chen Y."/>
            <person name="Zhao L."/>
        </authorList>
    </citation>
    <scope>NUCLEOTIDE SEQUENCE [LARGE SCALE GENOMIC DNA]</scope>
    <source>
        <strain evidence="3 4">W25</strain>
    </source>
</reference>
<evidence type="ECO:0000259" key="2">
    <source>
        <dbReference type="PROSITE" id="PS51272"/>
    </source>
</evidence>
<dbReference type="EMBL" id="AYJU01000018">
    <property type="protein sequence ID" value="EST51528.1"/>
    <property type="molecule type" value="Genomic_DNA"/>
</dbReference>
<dbReference type="PANTHER" id="PTHR46825">
    <property type="entry name" value="D-ALANYL-D-ALANINE-CARBOXYPEPTIDASE/ENDOPEPTIDASE AMPH"/>
    <property type="match status" value="1"/>
</dbReference>
<dbReference type="InterPro" id="IPR001119">
    <property type="entry name" value="SLH_dom"/>
</dbReference>
<accession>V6M858</accession>
<feature type="domain" description="SLH" evidence="2">
    <location>
        <begin position="504"/>
        <end position="567"/>
    </location>
</feature>
<sequence length="622" mass="69012">MNHLQPPTRKPLGYPFFTALFLAATLFSSAVIPAASAESKPTIQAQATKKPLTPEHAEEFLDAFFADPSTAPHFVGASVVIVQKDRIIAQKGYGYADQEKKTAVDPMNTVFRIASVSKSFTAVAIMQLAEQGKIDLQADIRTYLENIDYQNPFTKPVTVEHLLTHTTGFDIRDPKPEDLHGDFDKVTSMEDYVKQHMPDVLREPGSSYMYDNFDYLLLGLIVQNVSGEPYESYMEKHVFEPLGIHNSGFLLEGDFLKHLAIGYDAANQPIKPYAFTSTIMPHGGMLSTSEDVGKWIIALLNQGKNASGRILSPESVEQMMKYRSAIHPLLPDTTYGFEGAFQIPEAGSSPAVVTKAGDLPGFSSYLILIPEKETGVFLTYNKQGALRNLFYSEFMETFFPEYAAPAKLETGKTSSVGELEKYNGLYQDLRVKSLVTSVKATGQGELTISDALIGPRVLHQAGEGLFIDDMTRQLTAFKLDEKNQTVYIKEPYLNPLGYAKKGETPAGYTDVKADHPYSHYIYSLQSLKIYPNEAGLNFQPQKPVTRGEYVRDLLVASGIKSSSTKDFVYPACESDRRAKKRPVRTKRLLPDFRAGMQSFFIGGGKSPKICDRGAERFSCPCC</sequence>